<dbReference type="RefSeq" id="XP_026683234.1">
    <property type="nucleotide sequence ID" value="XM_026827433.1"/>
</dbReference>
<evidence type="ECO:0000313" key="2">
    <source>
        <dbReference type="RefSeq" id="XP_008477565.1"/>
    </source>
</evidence>
<dbReference type="AlphaFoldDB" id="A0A1S3DA32"/>
<organism evidence="1 2">
    <name type="scientific">Diaphorina citri</name>
    <name type="common">Asian citrus psyllid</name>
    <dbReference type="NCBI Taxonomy" id="121845"/>
    <lineage>
        <taxon>Eukaryota</taxon>
        <taxon>Metazoa</taxon>
        <taxon>Ecdysozoa</taxon>
        <taxon>Arthropoda</taxon>
        <taxon>Hexapoda</taxon>
        <taxon>Insecta</taxon>
        <taxon>Pterygota</taxon>
        <taxon>Neoptera</taxon>
        <taxon>Paraneoptera</taxon>
        <taxon>Hemiptera</taxon>
        <taxon>Sternorrhyncha</taxon>
        <taxon>Psylloidea</taxon>
        <taxon>Psyllidae</taxon>
        <taxon>Diaphorininae</taxon>
        <taxon>Diaphorina</taxon>
    </lineage>
</organism>
<evidence type="ECO:0000313" key="1">
    <source>
        <dbReference type="Proteomes" id="UP000079169"/>
    </source>
</evidence>
<gene>
    <name evidence="2 3" type="primary">LOC103514465</name>
</gene>
<dbReference type="Proteomes" id="UP000079169">
    <property type="component" value="Unplaced"/>
</dbReference>
<keyword evidence="1" id="KW-1185">Reference proteome</keyword>
<protein>
    <submittedName>
        <fullName evidence="2 3">Uncharacterized protein LOC103514465 isoform X2</fullName>
    </submittedName>
</protein>
<dbReference type="PaxDb" id="121845-A0A1S3DA32"/>
<name>A0A1S3DA32_DIACI</name>
<sequence length="152" mass="17197">MTENSQDASQVTGSAVQAPNYSEFETLYESVLFKKPELVTGKVFVNTMNELKLMKNSLEVPGLEKEFAQIDELMVKLYVTVQPHFSSLDKEQLAKLLINIKDKLQSKKPQESVGKIGKIIGEYLQQIIKETAEKEAKHDGKKKVVKEKKINV</sequence>
<accession>A0A1S3DA32</accession>
<reference evidence="2 3" key="1">
    <citation type="submission" date="2025-04" db="UniProtKB">
        <authorList>
            <consortium name="RefSeq"/>
        </authorList>
    </citation>
    <scope>IDENTIFICATION</scope>
</reference>
<evidence type="ECO:0000313" key="3">
    <source>
        <dbReference type="RefSeq" id="XP_026683234.1"/>
    </source>
</evidence>
<dbReference type="GeneID" id="103514465"/>
<dbReference type="RefSeq" id="XP_008477565.1">
    <property type="nucleotide sequence ID" value="XM_008479343.3"/>
</dbReference>
<proteinExistence type="predicted"/>
<dbReference type="KEGG" id="dci:103514465"/>